<comment type="caution">
    <text evidence="2">The sequence shown here is derived from an EMBL/GenBank/DDBJ whole genome shotgun (WGS) entry which is preliminary data.</text>
</comment>
<protein>
    <recommendedName>
        <fullName evidence="4">DUF5391 domain-containing protein</fullName>
    </recommendedName>
</protein>
<dbReference type="Proteomes" id="UP001248134">
    <property type="component" value="Unassembled WGS sequence"/>
</dbReference>
<gene>
    <name evidence="2" type="ORF">FOS08_24670</name>
</gene>
<organism evidence="2 3">
    <name type="scientific">Bacillus pseudomycoides</name>
    <dbReference type="NCBI Taxonomy" id="64104"/>
    <lineage>
        <taxon>Bacteria</taxon>
        <taxon>Bacillati</taxon>
        <taxon>Bacillota</taxon>
        <taxon>Bacilli</taxon>
        <taxon>Bacillales</taxon>
        <taxon>Bacillaceae</taxon>
        <taxon>Bacillus</taxon>
        <taxon>Bacillus cereus group</taxon>
    </lineage>
</organism>
<keyword evidence="1" id="KW-0472">Membrane</keyword>
<feature type="transmembrane region" description="Helical" evidence="1">
    <location>
        <begin position="46"/>
        <end position="68"/>
    </location>
</feature>
<evidence type="ECO:0000313" key="2">
    <source>
        <dbReference type="EMBL" id="MDR4328971.1"/>
    </source>
</evidence>
<proteinExistence type="predicted"/>
<evidence type="ECO:0000313" key="3">
    <source>
        <dbReference type="Proteomes" id="UP001248134"/>
    </source>
</evidence>
<name>A0AAJ3V6W4_9BACI</name>
<dbReference type="EMBL" id="VLYX01000044">
    <property type="protein sequence ID" value="MDR4328971.1"/>
    <property type="molecule type" value="Genomic_DNA"/>
</dbReference>
<feature type="transmembrane region" description="Helical" evidence="1">
    <location>
        <begin position="75"/>
        <end position="98"/>
    </location>
</feature>
<dbReference type="InterPro" id="IPR020204">
    <property type="entry name" value="Uncharacterised_YxaJ"/>
</dbReference>
<keyword evidence="1" id="KW-0812">Transmembrane</keyword>
<accession>A0AAJ3V6W4</accession>
<evidence type="ECO:0000256" key="1">
    <source>
        <dbReference type="SAM" id="Phobius"/>
    </source>
</evidence>
<sequence>MRNQSKKSGIVFVTLVSALLFCSVLVSASLSPLSDLGSNANKFNSLGMWTSIGEILVFYVVPLLLYIAGIKAMRFIMAVLCGMGLLINLVILASVFIIMRVNDYSLSSVLGVIIFCSAVSLTNIIWFFVAFRSNKMSTYTLNVR</sequence>
<feature type="transmembrane region" description="Helical" evidence="1">
    <location>
        <begin position="104"/>
        <end position="129"/>
    </location>
</feature>
<evidence type="ECO:0008006" key="4">
    <source>
        <dbReference type="Google" id="ProtNLM"/>
    </source>
</evidence>
<dbReference type="AlphaFoldDB" id="A0AAJ3V6W4"/>
<dbReference type="Pfam" id="PF17369">
    <property type="entry name" value="DUF5391"/>
    <property type="match status" value="1"/>
</dbReference>
<reference evidence="2" key="1">
    <citation type="submission" date="2019-07" db="EMBL/GenBank/DDBJ databases">
        <title>Phylogenomic Reclassification of ATCC Bacillus Strains and Various Taxa within the Genus Bacillus.</title>
        <authorList>
            <person name="Riojas M.A."/>
            <person name="Frank A.M."/>
            <person name="Fenn S.L."/>
            <person name="King S.P."/>
            <person name="Brower S.M."/>
            <person name="Hazbon M.H."/>
        </authorList>
    </citation>
    <scope>NUCLEOTIDE SEQUENCE</scope>
    <source>
        <strain evidence="2">NR-12239</strain>
    </source>
</reference>
<keyword evidence="1" id="KW-1133">Transmembrane helix</keyword>
<dbReference type="RefSeq" id="WP_033796518.1">
    <property type="nucleotide sequence ID" value="NZ_CM000743.1"/>
</dbReference>